<sequence length="1051" mass="120948">MTRCFFYLLGIMLLLTTAITAQRPKVSYNFAHLNISKGLASNHVSAILQDRKGFIWIASTALQRYDGTNLVTIANFDRVPGSIYYDDICLCEDRQGRIWMGTPDNIRVYDPVTALVRILPIDNSIARPEGLKCSQIIQDHDGVIWATTYDGLLRYDEKAGSFKKALMIPEAIRSDMKDAIMEDENGNLWISGAHELYILDRERQQFFSASHNPKKLPVLHIRNSFNKIITDNRHRIWLAGRSGQLYCYNPTARDLHTYTFHTTPAKRKPDDDINDAIFDVSMDGENQVWVATEKSGIFRFNETTQSFDVNITAENEDEQGLHYDYEANCFLSDREGHLWIGTDRGVNILNLHNNSFRIFDHRSTFSGTSERLPVAEVTGIYQASDGAVYVGYWGRGFSRLSPQLNLVRNYIHHEGHERTTLPEERGLVWSFSELKDGTILVGQENGHLSLFNPATGYFTKHLTAPELCEQTLLHLQPYNDSLVWIGLYKRGLASWNPQRNTFRYYHELTDALNKPVSVMDMIPEGDSLLWLGTSGGGLIGFDTRTYRLTSQTAFKLEKSLYNNITCLLKYNDSTILVGTDHGLWVFNTRNHHYRPLQINNHLFDGWILSMAEDVPGKIWFTTLYGFYRYDLPQDDLETFVQGDLIIDNTRRVRRRIVKLQNGNLLIGGANRFVSFDPASLKEAPPPPDVSIVSLRAMDSSILIETALRDKVPVTLSYKQNFISITFKSLQYHHPVKIRYFYQLEGVDENWVSTEDLLTAKYTNLPPGRYTFRVRAVNTVGTFSARITSLQLFIKPAFWQTTWFRLLILVITASLIYLYYRFRIAGIKREAKQREAIQQQMAQLEMRALRAQMNPHFIFNALNSIQTFMMKSETEQALSYLARFAKLIRNVLDNSQLNNIPVSKEVTMLENYLELEKLRFADQFEYHILIDPLLDADMVEIPTMIIQPFVENAIWHGLLYEERKGKLTITFRQVGHQLYCTVEDNGIGREKAAAMKRMVSHQSRGLQITRDRLALYNRRFNADAGFAIEDLTNEKGEPEGTRINLWFPLIGE</sequence>
<dbReference type="SUPFAM" id="SSF55874">
    <property type="entry name" value="ATPase domain of HSP90 chaperone/DNA topoisomerase II/histidine kinase"/>
    <property type="match status" value="1"/>
</dbReference>
<dbReference type="PANTHER" id="PTHR34220">
    <property type="entry name" value="SENSOR HISTIDINE KINASE YPDA"/>
    <property type="match status" value="1"/>
</dbReference>
<keyword evidence="5" id="KW-0418">Kinase</keyword>
<dbReference type="InterPro" id="IPR011047">
    <property type="entry name" value="Quinoprotein_ADH-like_sf"/>
</dbReference>
<keyword evidence="2" id="KW-0472">Membrane</keyword>
<organism evidence="5 6">
    <name type="scientific">Chitinophaga nivalis</name>
    <dbReference type="NCBI Taxonomy" id="2991709"/>
    <lineage>
        <taxon>Bacteria</taxon>
        <taxon>Pseudomonadati</taxon>
        <taxon>Bacteroidota</taxon>
        <taxon>Chitinophagia</taxon>
        <taxon>Chitinophagales</taxon>
        <taxon>Chitinophagaceae</taxon>
        <taxon>Chitinophaga</taxon>
    </lineage>
</organism>
<dbReference type="SUPFAM" id="SSF63825">
    <property type="entry name" value="YWTD domain"/>
    <property type="match status" value="1"/>
</dbReference>
<dbReference type="SUPFAM" id="SSF50998">
    <property type="entry name" value="Quinoprotein alcohol dehydrogenase-like"/>
    <property type="match status" value="1"/>
</dbReference>
<protein>
    <submittedName>
        <fullName evidence="5">Histidine kinase</fullName>
    </submittedName>
</protein>
<proteinExistence type="predicted"/>
<dbReference type="Proteomes" id="UP001207742">
    <property type="component" value="Unassembled WGS sequence"/>
</dbReference>
<name>A0ABT3IWY0_9BACT</name>
<dbReference type="Pfam" id="PF06580">
    <property type="entry name" value="His_kinase"/>
    <property type="match status" value="1"/>
</dbReference>
<dbReference type="InterPro" id="IPR036890">
    <property type="entry name" value="HATPase_C_sf"/>
</dbReference>
<reference evidence="5 6" key="1">
    <citation type="submission" date="2022-10" db="EMBL/GenBank/DDBJ databases">
        <title>Chitinophaga nivalis PC15 sp. nov., isolated from Pyeongchang county, South Korea.</title>
        <authorList>
            <person name="Trinh H.N."/>
        </authorList>
    </citation>
    <scope>NUCLEOTIDE SEQUENCE [LARGE SCALE GENOMIC DNA]</scope>
    <source>
        <strain evidence="5 6">PC14</strain>
    </source>
</reference>
<dbReference type="Gene3D" id="2.130.10.10">
    <property type="entry name" value="YVTN repeat-like/Quinoprotein amine dehydrogenase"/>
    <property type="match status" value="2"/>
</dbReference>
<dbReference type="InterPro" id="IPR013783">
    <property type="entry name" value="Ig-like_fold"/>
</dbReference>
<feature type="transmembrane region" description="Helical" evidence="2">
    <location>
        <begin position="801"/>
        <end position="819"/>
    </location>
</feature>
<dbReference type="Pfam" id="PF07495">
    <property type="entry name" value="Y_Y_Y"/>
    <property type="match status" value="1"/>
</dbReference>
<evidence type="ECO:0000256" key="1">
    <source>
        <dbReference type="SAM" id="Coils"/>
    </source>
</evidence>
<dbReference type="RefSeq" id="WP_264735277.1">
    <property type="nucleotide sequence ID" value="NZ_JAPDNR010000001.1"/>
</dbReference>
<dbReference type="InterPro" id="IPR011123">
    <property type="entry name" value="Y_Y_Y"/>
</dbReference>
<evidence type="ECO:0000313" key="5">
    <source>
        <dbReference type="EMBL" id="MCW3488475.1"/>
    </source>
</evidence>
<dbReference type="InterPro" id="IPR015943">
    <property type="entry name" value="WD40/YVTN_repeat-like_dom_sf"/>
</dbReference>
<evidence type="ECO:0000256" key="2">
    <source>
        <dbReference type="SAM" id="Phobius"/>
    </source>
</evidence>
<evidence type="ECO:0000259" key="3">
    <source>
        <dbReference type="Pfam" id="PF06580"/>
    </source>
</evidence>
<feature type="domain" description="Two component regulator three Y" evidence="4">
    <location>
        <begin position="733"/>
        <end position="793"/>
    </location>
</feature>
<keyword evidence="6" id="KW-1185">Reference proteome</keyword>
<dbReference type="InterPro" id="IPR011110">
    <property type="entry name" value="Reg_prop"/>
</dbReference>
<feature type="domain" description="Signal transduction histidine kinase internal region" evidence="3">
    <location>
        <begin position="844"/>
        <end position="923"/>
    </location>
</feature>
<dbReference type="GO" id="GO:0016301">
    <property type="term" value="F:kinase activity"/>
    <property type="evidence" value="ECO:0007669"/>
    <property type="project" value="UniProtKB-KW"/>
</dbReference>
<keyword evidence="2" id="KW-1133">Transmembrane helix</keyword>
<keyword evidence="2" id="KW-0812">Transmembrane</keyword>
<gene>
    <name evidence="5" type="ORF">OL497_31585</name>
</gene>
<dbReference type="InterPro" id="IPR036116">
    <property type="entry name" value="FN3_sf"/>
</dbReference>
<dbReference type="Pfam" id="PF07494">
    <property type="entry name" value="Reg_prop"/>
    <property type="match status" value="2"/>
</dbReference>
<dbReference type="Gene3D" id="3.30.565.10">
    <property type="entry name" value="Histidine kinase-like ATPase, C-terminal domain"/>
    <property type="match status" value="1"/>
</dbReference>
<evidence type="ECO:0000313" key="6">
    <source>
        <dbReference type="Proteomes" id="UP001207742"/>
    </source>
</evidence>
<keyword evidence="5" id="KW-0808">Transferase</keyword>
<dbReference type="InterPro" id="IPR010559">
    <property type="entry name" value="Sig_transdc_His_kin_internal"/>
</dbReference>
<keyword evidence="1" id="KW-0175">Coiled coil</keyword>
<dbReference type="SUPFAM" id="SSF49265">
    <property type="entry name" value="Fibronectin type III"/>
    <property type="match status" value="1"/>
</dbReference>
<comment type="caution">
    <text evidence="5">The sequence shown here is derived from an EMBL/GenBank/DDBJ whole genome shotgun (WGS) entry which is preliminary data.</text>
</comment>
<dbReference type="InterPro" id="IPR050640">
    <property type="entry name" value="Bact_2-comp_sensor_kinase"/>
</dbReference>
<evidence type="ECO:0000259" key="4">
    <source>
        <dbReference type="Pfam" id="PF07495"/>
    </source>
</evidence>
<dbReference type="EMBL" id="JAPDNS010000002">
    <property type="protein sequence ID" value="MCW3488475.1"/>
    <property type="molecule type" value="Genomic_DNA"/>
</dbReference>
<dbReference type="SUPFAM" id="SSF63829">
    <property type="entry name" value="Calcium-dependent phosphotriesterase"/>
    <property type="match status" value="1"/>
</dbReference>
<feature type="coiled-coil region" evidence="1">
    <location>
        <begin position="826"/>
        <end position="853"/>
    </location>
</feature>
<dbReference type="Gene3D" id="2.60.40.10">
    <property type="entry name" value="Immunoglobulins"/>
    <property type="match status" value="1"/>
</dbReference>
<dbReference type="PANTHER" id="PTHR34220:SF7">
    <property type="entry name" value="SENSOR HISTIDINE KINASE YPDA"/>
    <property type="match status" value="1"/>
</dbReference>
<accession>A0ABT3IWY0</accession>